<dbReference type="EMBL" id="KN421784">
    <property type="protein sequence ID" value="KHG22445.1"/>
    <property type="molecule type" value="Genomic_DNA"/>
</dbReference>
<evidence type="ECO:0000313" key="2">
    <source>
        <dbReference type="EMBL" id="KHG22445.1"/>
    </source>
</evidence>
<evidence type="ECO:0000256" key="1">
    <source>
        <dbReference type="SAM" id="MobiDB-lite"/>
    </source>
</evidence>
<evidence type="ECO:0000313" key="3">
    <source>
        <dbReference type="Proteomes" id="UP000032142"/>
    </source>
</evidence>
<accession>A0A0B0PC29</accession>
<dbReference type="AlphaFoldDB" id="A0A0B0PC29"/>
<protein>
    <submittedName>
        <fullName evidence="2">Uncharacterized protein</fullName>
    </submittedName>
</protein>
<sequence length="34" mass="3518">MTLRSFSTSTSTVLGASSIQNRGSPNLFPSSASK</sequence>
<organism evidence="2 3">
    <name type="scientific">Gossypium arboreum</name>
    <name type="common">Tree cotton</name>
    <name type="synonym">Gossypium nanking</name>
    <dbReference type="NCBI Taxonomy" id="29729"/>
    <lineage>
        <taxon>Eukaryota</taxon>
        <taxon>Viridiplantae</taxon>
        <taxon>Streptophyta</taxon>
        <taxon>Embryophyta</taxon>
        <taxon>Tracheophyta</taxon>
        <taxon>Spermatophyta</taxon>
        <taxon>Magnoliopsida</taxon>
        <taxon>eudicotyledons</taxon>
        <taxon>Gunneridae</taxon>
        <taxon>Pentapetalae</taxon>
        <taxon>rosids</taxon>
        <taxon>malvids</taxon>
        <taxon>Malvales</taxon>
        <taxon>Malvaceae</taxon>
        <taxon>Malvoideae</taxon>
        <taxon>Gossypium</taxon>
    </lineage>
</organism>
<keyword evidence="3" id="KW-1185">Reference proteome</keyword>
<gene>
    <name evidence="2" type="ORF">F383_06286</name>
</gene>
<proteinExistence type="predicted"/>
<dbReference type="Proteomes" id="UP000032142">
    <property type="component" value="Unassembled WGS sequence"/>
</dbReference>
<feature type="region of interest" description="Disordered" evidence="1">
    <location>
        <begin position="1"/>
        <end position="34"/>
    </location>
</feature>
<reference evidence="3" key="1">
    <citation type="submission" date="2014-09" db="EMBL/GenBank/DDBJ databases">
        <authorList>
            <person name="Mudge J."/>
            <person name="Ramaraj T."/>
            <person name="Lindquist I.E."/>
            <person name="Bharti A.K."/>
            <person name="Sundararajan A."/>
            <person name="Cameron C.T."/>
            <person name="Woodward J.E."/>
            <person name="May G.D."/>
            <person name="Brubaker C."/>
            <person name="Broadhvest J."/>
            <person name="Wilkins T.A."/>
        </authorList>
    </citation>
    <scope>NUCLEOTIDE SEQUENCE</scope>
    <source>
        <strain evidence="3">cv. AKA8401</strain>
    </source>
</reference>
<name>A0A0B0PC29_GOSAR</name>